<sequence>MKTKTILTSVAKILFVFATALIASTVFSSCSKNDDAPTPQQNEYPPLPEPKPKTVTINNAERPILAAFYEDKGNGKYRFNIYLSAERSEELRLELIATRHITGKPIDLTTKEQRVAGSELYWKIEYFDKNSKRIFGGWGNPDTSDTVFTTGLLILTETSKDHFDIVLKNARVTGKDGKEYTLTMQYSGYIRKL</sequence>
<dbReference type="RefSeq" id="WP_009162368.1">
    <property type="nucleotide sequence ID" value="NZ_KB290994.1"/>
</dbReference>
<keyword evidence="2" id="KW-0732">Signal</keyword>
<dbReference type="EMBL" id="AMEP01000081">
    <property type="protein sequence ID" value="EKY00984.1"/>
    <property type="molecule type" value="Genomic_DNA"/>
</dbReference>
<comment type="caution">
    <text evidence="3">The sequence shown here is derived from an EMBL/GenBank/DDBJ whole genome shotgun (WGS) entry which is preliminary data.</text>
</comment>
<keyword evidence="4" id="KW-1185">Reference proteome</keyword>
<proteinExistence type="predicted"/>
<protein>
    <recommendedName>
        <fullName evidence="5">Lipoprotein</fullName>
    </recommendedName>
</protein>
<dbReference type="PROSITE" id="PS51257">
    <property type="entry name" value="PROKAR_LIPOPROTEIN"/>
    <property type="match status" value="1"/>
</dbReference>
<evidence type="ECO:0008006" key="5">
    <source>
        <dbReference type="Google" id="ProtNLM"/>
    </source>
</evidence>
<name>L1NBT9_9BACT</name>
<accession>L1NBT9</accession>
<reference evidence="3 4" key="1">
    <citation type="submission" date="2012-05" db="EMBL/GenBank/DDBJ databases">
        <authorList>
            <person name="Weinstock G."/>
            <person name="Sodergren E."/>
            <person name="Lobos E.A."/>
            <person name="Fulton L."/>
            <person name="Fulton R."/>
            <person name="Courtney L."/>
            <person name="Fronick C."/>
            <person name="O'Laughlin M."/>
            <person name="Godfrey J."/>
            <person name="Wilson R.M."/>
            <person name="Miner T."/>
            <person name="Farmer C."/>
            <person name="Delehaunty K."/>
            <person name="Cordes M."/>
            <person name="Minx P."/>
            <person name="Tomlinson C."/>
            <person name="Chen J."/>
            <person name="Wollam A."/>
            <person name="Pepin K.H."/>
            <person name="Bhonagiri V."/>
            <person name="Zhang X."/>
            <person name="Suruliraj S."/>
            <person name="Warren W."/>
            <person name="Mitreva M."/>
            <person name="Mardis E.R."/>
            <person name="Wilson R.K."/>
        </authorList>
    </citation>
    <scope>NUCLEOTIDE SEQUENCE [LARGE SCALE GENOMIC DNA]</scope>
    <source>
        <strain evidence="3 4">F0055</strain>
    </source>
</reference>
<dbReference type="HOGENOM" id="CLU_120947_0_0_10"/>
<feature type="chain" id="PRO_5003954241" description="Lipoprotein" evidence="2">
    <location>
        <begin position="29"/>
        <end position="193"/>
    </location>
</feature>
<evidence type="ECO:0000256" key="2">
    <source>
        <dbReference type="SAM" id="SignalP"/>
    </source>
</evidence>
<dbReference type="AlphaFoldDB" id="L1NBT9"/>
<feature type="signal peptide" evidence="2">
    <location>
        <begin position="1"/>
        <end position="28"/>
    </location>
</feature>
<organism evidence="3 4">
    <name type="scientific">Hoylesella saccharolytica F0055</name>
    <dbReference type="NCBI Taxonomy" id="1127699"/>
    <lineage>
        <taxon>Bacteria</taxon>
        <taxon>Pseudomonadati</taxon>
        <taxon>Bacteroidota</taxon>
        <taxon>Bacteroidia</taxon>
        <taxon>Bacteroidales</taxon>
        <taxon>Prevotellaceae</taxon>
        <taxon>Hoylesella</taxon>
    </lineage>
</organism>
<evidence type="ECO:0000313" key="4">
    <source>
        <dbReference type="Proteomes" id="UP000010433"/>
    </source>
</evidence>
<gene>
    <name evidence="3" type="ORF">HMPREF9151_01153</name>
</gene>
<evidence type="ECO:0000256" key="1">
    <source>
        <dbReference type="SAM" id="MobiDB-lite"/>
    </source>
</evidence>
<dbReference type="Proteomes" id="UP000010433">
    <property type="component" value="Unassembled WGS sequence"/>
</dbReference>
<feature type="region of interest" description="Disordered" evidence="1">
    <location>
        <begin position="31"/>
        <end position="54"/>
    </location>
</feature>
<dbReference type="STRING" id="1127699.HMPREF9151_01153"/>
<dbReference type="PATRIC" id="fig|1127699.3.peg.1063"/>
<evidence type="ECO:0000313" key="3">
    <source>
        <dbReference type="EMBL" id="EKY00984.1"/>
    </source>
</evidence>